<keyword evidence="2" id="KW-1185">Reference proteome</keyword>
<name>A0A4Q7MZW9_9BACT</name>
<dbReference type="Proteomes" id="UP000293874">
    <property type="component" value="Unassembled WGS sequence"/>
</dbReference>
<evidence type="ECO:0000313" key="1">
    <source>
        <dbReference type="EMBL" id="RZS74442.1"/>
    </source>
</evidence>
<dbReference type="InterPro" id="IPR036388">
    <property type="entry name" value="WH-like_DNA-bd_sf"/>
</dbReference>
<sequence>MEPPGSIISRFGCCIKNCLIQKHPVMKVTEVAVLQLLKRYKINVTQNRIRVLYAILSMKGVVSASSIHAETYINADRVTIYRTLKVFEKKGLLQLVANTLGKVEFCIKPGIAGIKEIETVYARSVCTACGTQVLLDFPKAANIEGMYGFDPSEILIRGLCRSCKFCG</sequence>
<reference evidence="1 2" key="1">
    <citation type="submission" date="2019-02" db="EMBL/GenBank/DDBJ databases">
        <title>Genomic Encyclopedia of Type Strains, Phase IV (KMG-IV): sequencing the most valuable type-strain genomes for metagenomic binning, comparative biology and taxonomic classification.</title>
        <authorList>
            <person name="Goeker M."/>
        </authorList>
    </citation>
    <scope>NUCLEOTIDE SEQUENCE [LARGE SCALE GENOMIC DNA]</scope>
    <source>
        <strain evidence="1 2">DSM 18116</strain>
    </source>
</reference>
<dbReference type="Gene3D" id="1.10.10.10">
    <property type="entry name" value="Winged helix-like DNA-binding domain superfamily/Winged helix DNA-binding domain"/>
    <property type="match status" value="1"/>
</dbReference>
<dbReference type="SUPFAM" id="SSF46785">
    <property type="entry name" value="Winged helix' DNA-binding domain"/>
    <property type="match status" value="1"/>
</dbReference>
<dbReference type="EMBL" id="SGXA01000001">
    <property type="protein sequence ID" value="RZS74442.1"/>
    <property type="molecule type" value="Genomic_DNA"/>
</dbReference>
<organism evidence="1 2">
    <name type="scientific">Pseudobacter ginsenosidimutans</name>
    <dbReference type="NCBI Taxonomy" id="661488"/>
    <lineage>
        <taxon>Bacteria</taxon>
        <taxon>Pseudomonadati</taxon>
        <taxon>Bacteroidota</taxon>
        <taxon>Chitinophagia</taxon>
        <taxon>Chitinophagales</taxon>
        <taxon>Chitinophagaceae</taxon>
        <taxon>Pseudobacter</taxon>
    </lineage>
</organism>
<dbReference type="AlphaFoldDB" id="A0A4Q7MZW9"/>
<protein>
    <submittedName>
        <fullName evidence="1">Fur family ferric uptake transcriptional regulator</fullName>
    </submittedName>
</protein>
<proteinExistence type="predicted"/>
<gene>
    <name evidence="1" type="ORF">EV199_0290</name>
</gene>
<accession>A0A4Q7MZW9</accession>
<comment type="caution">
    <text evidence="1">The sequence shown here is derived from an EMBL/GenBank/DDBJ whole genome shotgun (WGS) entry which is preliminary data.</text>
</comment>
<dbReference type="InterPro" id="IPR036390">
    <property type="entry name" value="WH_DNA-bd_sf"/>
</dbReference>
<evidence type="ECO:0000313" key="2">
    <source>
        <dbReference type="Proteomes" id="UP000293874"/>
    </source>
</evidence>